<feature type="region of interest" description="Disordered" evidence="1">
    <location>
        <begin position="19"/>
        <end position="53"/>
    </location>
</feature>
<evidence type="ECO:0000313" key="3">
    <source>
        <dbReference type="Proteomes" id="UP000815677"/>
    </source>
</evidence>
<accession>A0ABQ0LXT0</accession>
<evidence type="ECO:0000313" key="2">
    <source>
        <dbReference type="EMBL" id="GAT55874.1"/>
    </source>
</evidence>
<sequence length="53" mass="6087">MSDSELEGDNIDWEARYKEARKQAKDADARAKKSEARAEKSDAKAAKYKQRLK</sequence>
<reference evidence="2" key="1">
    <citation type="submission" date="2014-09" db="EMBL/GenBank/DDBJ databases">
        <title>Genome sequence of the luminous mushroom Mycena chlorophos for searching fungal bioluminescence genes.</title>
        <authorList>
            <person name="Tanaka Y."/>
            <person name="Kasuga D."/>
            <person name="Oba Y."/>
            <person name="Hase S."/>
            <person name="Sato K."/>
            <person name="Oba Y."/>
            <person name="Sakakibara Y."/>
        </authorList>
    </citation>
    <scope>NUCLEOTIDE SEQUENCE</scope>
</reference>
<keyword evidence="3" id="KW-1185">Reference proteome</keyword>
<protein>
    <submittedName>
        <fullName evidence="2">Uncharacterized protein</fullName>
    </submittedName>
</protein>
<dbReference type="Proteomes" id="UP000815677">
    <property type="component" value="Unassembled WGS sequence"/>
</dbReference>
<gene>
    <name evidence="2" type="ORF">MCHLO_12597</name>
</gene>
<evidence type="ECO:0000256" key="1">
    <source>
        <dbReference type="SAM" id="MobiDB-lite"/>
    </source>
</evidence>
<feature type="non-terminal residue" evidence="2">
    <location>
        <position position="53"/>
    </location>
</feature>
<name>A0ABQ0LXT0_MYCCL</name>
<proteinExistence type="predicted"/>
<organism evidence="2 3">
    <name type="scientific">Mycena chlorophos</name>
    <name type="common">Agaric fungus</name>
    <name type="synonym">Agaricus chlorophos</name>
    <dbReference type="NCBI Taxonomy" id="658473"/>
    <lineage>
        <taxon>Eukaryota</taxon>
        <taxon>Fungi</taxon>
        <taxon>Dikarya</taxon>
        <taxon>Basidiomycota</taxon>
        <taxon>Agaricomycotina</taxon>
        <taxon>Agaricomycetes</taxon>
        <taxon>Agaricomycetidae</taxon>
        <taxon>Agaricales</taxon>
        <taxon>Marasmiineae</taxon>
        <taxon>Mycenaceae</taxon>
        <taxon>Mycena</taxon>
    </lineage>
</organism>
<dbReference type="EMBL" id="DF849154">
    <property type="protein sequence ID" value="GAT55874.1"/>
    <property type="molecule type" value="Genomic_DNA"/>
</dbReference>
<feature type="compositionally biased region" description="Basic and acidic residues" evidence="1">
    <location>
        <begin position="19"/>
        <end position="45"/>
    </location>
</feature>